<name>A0A1E3WC65_9HYPH</name>
<evidence type="ECO:0000256" key="1">
    <source>
        <dbReference type="SAM" id="MobiDB-lite"/>
    </source>
</evidence>
<organism evidence="2 3">
    <name type="scientific">Methyloceanibacter marginalis</name>
    <dbReference type="NCBI Taxonomy" id="1774971"/>
    <lineage>
        <taxon>Bacteria</taxon>
        <taxon>Pseudomonadati</taxon>
        <taxon>Pseudomonadota</taxon>
        <taxon>Alphaproteobacteria</taxon>
        <taxon>Hyphomicrobiales</taxon>
        <taxon>Hyphomicrobiaceae</taxon>
        <taxon>Methyloceanibacter</taxon>
    </lineage>
</organism>
<protein>
    <recommendedName>
        <fullName evidence="4">HTH cro/C1-type domain-containing protein</fullName>
    </recommendedName>
</protein>
<dbReference type="Proteomes" id="UP000095042">
    <property type="component" value="Unassembled WGS sequence"/>
</dbReference>
<gene>
    <name evidence="2" type="ORF">AUC71_00920</name>
</gene>
<comment type="caution">
    <text evidence="2">The sequence shown here is derived from an EMBL/GenBank/DDBJ whole genome shotgun (WGS) entry which is preliminary data.</text>
</comment>
<evidence type="ECO:0000313" key="2">
    <source>
        <dbReference type="EMBL" id="ODS03409.1"/>
    </source>
</evidence>
<sequence>MSDEIATALLGEMRAVKMLLMLQLLKSGVSQKQVGLMLGVSEATVSRMIPKGLGLGEEKPTQKSKRTVRVEA</sequence>
<dbReference type="AlphaFoldDB" id="A0A1E3WC65"/>
<dbReference type="EMBL" id="LPWD01000113">
    <property type="protein sequence ID" value="ODS03409.1"/>
    <property type="molecule type" value="Genomic_DNA"/>
</dbReference>
<evidence type="ECO:0000313" key="3">
    <source>
        <dbReference type="Proteomes" id="UP000095042"/>
    </source>
</evidence>
<evidence type="ECO:0008006" key="4">
    <source>
        <dbReference type="Google" id="ProtNLM"/>
    </source>
</evidence>
<accession>A0A1E3WC65</accession>
<dbReference type="RefSeq" id="WP_069623388.1">
    <property type="nucleotide sequence ID" value="NZ_LPWD01000113.1"/>
</dbReference>
<reference evidence="2 3" key="1">
    <citation type="journal article" date="2016" name="Environ. Microbiol.">
        <title>New Methyloceanibacter diversity from North Sea sediments includes methanotroph containing solely the soluble methane monooxygenase.</title>
        <authorList>
            <person name="Vekeman B."/>
            <person name="Kerckhof F.M."/>
            <person name="Cremers G."/>
            <person name="de Vos P."/>
            <person name="Vandamme P."/>
            <person name="Boon N."/>
            <person name="Op den Camp H.J."/>
            <person name="Heylen K."/>
        </authorList>
    </citation>
    <scope>NUCLEOTIDE SEQUENCE [LARGE SCALE GENOMIC DNA]</scope>
    <source>
        <strain evidence="2 3">R-67177</strain>
    </source>
</reference>
<feature type="region of interest" description="Disordered" evidence="1">
    <location>
        <begin position="52"/>
        <end position="72"/>
    </location>
</feature>
<feature type="compositionally biased region" description="Basic residues" evidence="1">
    <location>
        <begin position="62"/>
        <end position="72"/>
    </location>
</feature>
<proteinExistence type="predicted"/>
<keyword evidence="3" id="KW-1185">Reference proteome</keyword>